<reference evidence="1" key="1">
    <citation type="submission" date="2023-06" db="EMBL/GenBank/DDBJ databases">
        <authorList>
            <person name="Kurt Z."/>
        </authorList>
    </citation>
    <scope>NUCLEOTIDE SEQUENCE</scope>
</reference>
<evidence type="ECO:0000313" key="3">
    <source>
        <dbReference type="Proteomes" id="UP001642409"/>
    </source>
</evidence>
<proteinExistence type="predicted"/>
<keyword evidence="1" id="KW-0804">Transcription</keyword>
<dbReference type="GO" id="GO:0000428">
    <property type="term" value="C:DNA-directed RNA polymerase complex"/>
    <property type="evidence" value="ECO:0007669"/>
    <property type="project" value="UniProtKB-KW"/>
</dbReference>
<accession>A0AA86PVA8</accession>
<keyword evidence="3" id="KW-1185">Reference proteome</keyword>
<dbReference type="EMBL" id="CAXDID020000480">
    <property type="protein sequence ID" value="CAL6095926.1"/>
    <property type="molecule type" value="Genomic_DNA"/>
</dbReference>
<evidence type="ECO:0000313" key="2">
    <source>
        <dbReference type="EMBL" id="CAL6095926.1"/>
    </source>
</evidence>
<sequence length="157" mass="17424">MMRVNLSNANSTRGEQVFTATAVTIGSEMRHGTSSFDLLLDCGKLPVLPDTEHPGRVVQNKKLILQELDIQNSVAQDAISNVNPTRGEHVFTVVTHKTSISRSQTFSRYSTHKNSIISGKLELDLERFGENISSILCKDITSSYIITLQSLFLDILM</sequence>
<reference evidence="2 3" key="2">
    <citation type="submission" date="2024-07" db="EMBL/GenBank/DDBJ databases">
        <authorList>
            <person name="Akdeniz Z."/>
        </authorList>
    </citation>
    <scope>NUCLEOTIDE SEQUENCE [LARGE SCALE GENOMIC DNA]</scope>
</reference>
<dbReference type="AlphaFoldDB" id="A0AA86PVA8"/>
<name>A0AA86PVA8_9EUKA</name>
<dbReference type="Proteomes" id="UP001642409">
    <property type="component" value="Unassembled WGS sequence"/>
</dbReference>
<comment type="caution">
    <text evidence="1">The sequence shown here is derived from an EMBL/GenBank/DDBJ whole genome shotgun (WGS) entry which is preliminary data.</text>
</comment>
<protein>
    <submittedName>
        <fullName evidence="1">DNA-directed RNA polymerase subunit</fullName>
    </submittedName>
    <submittedName>
        <fullName evidence="2">DNA-directed_RNA polymerase subunit</fullName>
    </submittedName>
</protein>
<gene>
    <name evidence="1" type="ORF">HINF_LOCUS34549</name>
    <name evidence="2" type="ORF">HINF_LOCUS68185</name>
</gene>
<evidence type="ECO:0000313" key="1">
    <source>
        <dbReference type="EMBL" id="CAI9946904.1"/>
    </source>
</evidence>
<organism evidence="1">
    <name type="scientific">Hexamita inflata</name>
    <dbReference type="NCBI Taxonomy" id="28002"/>
    <lineage>
        <taxon>Eukaryota</taxon>
        <taxon>Metamonada</taxon>
        <taxon>Diplomonadida</taxon>
        <taxon>Hexamitidae</taxon>
        <taxon>Hexamitinae</taxon>
        <taxon>Hexamita</taxon>
    </lineage>
</organism>
<keyword evidence="1" id="KW-0240">DNA-directed RNA polymerase</keyword>
<dbReference type="EMBL" id="CATOUU010000767">
    <property type="protein sequence ID" value="CAI9946904.1"/>
    <property type="molecule type" value="Genomic_DNA"/>
</dbReference>